<reference evidence="6" key="2">
    <citation type="submission" date="2020-11" db="EMBL/GenBank/DDBJ databases">
        <authorList>
            <person name="Cecchin M."/>
            <person name="Marcolungo L."/>
            <person name="Rossato M."/>
            <person name="Girolomoni L."/>
            <person name="Cosentino E."/>
            <person name="Cuine S."/>
            <person name="Li-Beisson Y."/>
            <person name="Delledonne M."/>
            <person name="Ballottari M."/>
        </authorList>
    </citation>
    <scope>NUCLEOTIDE SEQUENCE</scope>
    <source>
        <strain evidence="6">211/11P</strain>
        <tissue evidence="6">Whole cell</tissue>
    </source>
</reference>
<feature type="compositionally biased region" description="Low complexity" evidence="5">
    <location>
        <begin position="176"/>
        <end position="185"/>
    </location>
</feature>
<dbReference type="GO" id="GO:0071424">
    <property type="term" value="F:rRNA (cytosine-N4-)-methyltransferase activity"/>
    <property type="evidence" value="ECO:0007669"/>
    <property type="project" value="TreeGrafter"/>
</dbReference>
<sequence>MPPTASARPLRLMHACACRKAVAAAGLPGARHARLSAAAATTAATTAALRQLHQRPWHVSSSASAAAEPAVASSTSAAAAAAAVDEPHISVLLTEVLAAFEGCSVRRYVDGTLGAAGHATAILRKHPEMESLVGFDLDPTAHQLAAARLAAAGATVVPVAVSAVGARASFEAPTDSSNSSSSSSSRIEGSRPTAFIVRSNFGRMQAVLQQLPLGSGTANDSSSNDTSSSGGGVDAILLDLGVSSMQVDTADRGFSFMKDGPLDMRMDPGAPLSAEGAVNSWSEAELGRVIKEYGEERHWRAIARRIVEARETQAITTTQQLVRAIGSIGGGGAGARKSGRRGAGGGDAKYKHPATRTFQALRIAVNAELQSVAQALPDAIDCLAPGGRLAVITFHSLEDRIVKWAFRRAAGMAPSDEQLPSYCLPFEQADAQASVRILTRRPVTPSEDEQRANVRCRSAKLRVVQKL</sequence>
<dbReference type="InterPro" id="IPR029063">
    <property type="entry name" value="SAM-dependent_MTases_sf"/>
</dbReference>
<dbReference type="InterPro" id="IPR002903">
    <property type="entry name" value="RsmH"/>
</dbReference>
<dbReference type="Gene3D" id="3.40.50.150">
    <property type="entry name" value="Vaccinia Virus protein VP39"/>
    <property type="match status" value="2"/>
</dbReference>
<reference evidence="6" key="1">
    <citation type="journal article" date="2019" name="Plant J.">
        <title>Chlorella vulgaris genome assembly and annotation reveals the molecular basis for metabolic acclimation to high light conditions.</title>
        <authorList>
            <person name="Cecchin M."/>
            <person name="Marcolungo L."/>
            <person name="Rossato M."/>
            <person name="Girolomoni L."/>
            <person name="Cosentino E."/>
            <person name="Cuine S."/>
            <person name="Li-Beisson Y."/>
            <person name="Delledonne M."/>
            <person name="Ballottari M."/>
        </authorList>
    </citation>
    <scope>NUCLEOTIDE SEQUENCE</scope>
    <source>
        <strain evidence="6">211/11P</strain>
    </source>
</reference>
<evidence type="ECO:0000256" key="5">
    <source>
        <dbReference type="SAM" id="MobiDB-lite"/>
    </source>
</evidence>
<feature type="region of interest" description="Disordered" evidence="5">
    <location>
        <begin position="170"/>
        <end position="189"/>
    </location>
</feature>
<dbReference type="Proteomes" id="UP001055712">
    <property type="component" value="Unassembled WGS sequence"/>
</dbReference>
<evidence type="ECO:0000256" key="1">
    <source>
        <dbReference type="ARBA" id="ARBA00010396"/>
    </source>
</evidence>
<keyword evidence="4" id="KW-0949">S-adenosyl-L-methionine</keyword>
<dbReference type="NCBIfam" id="TIGR00006">
    <property type="entry name" value="16S rRNA (cytosine(1402)-N(4))-methyltransferase RsmH"/>
    <property type="match status" value="1"/>
</dbReference>
<evidence type="ECO:0000313" key="7">
    <source>
        <dbReference type="Proteomes" id="UP001055712"/>
    </source>
</evidence>
<dbReference type="SUPFAM" id="SSF53335">
    <property type="entry name" value="S-adenosyl-L-methionine-dependent methyltransferases"/>
    <property type="match status" value="2"/>
</dbReference>
<evidence type="ECO:0000256" key="2">
    <source>
        <dbReference type="ARBA" id="ARBA00022603"/>
    </source>
</evidence>
<keyword evidence="7" id="KW-1185">Reference proteome</keyword>
<dbReference type="PANTHER" id="PTHR11265">
    <property type="entry name" value="S-ADENOSYL-METHYLTRANSFERASE MRAW"/>
    <property type="match status" value="1"/>
</dbReference>
<dbReference type="Gene3D" id="1.10.150.170">
    <property type="entry name" value="Putative methyltransferase TM0872, insert domain"/>
    <property type="match status" value="1"/>
</dbReference>
<dbReference type="PANTHER" id="PTHR11265:SF0">
    <property type="entry name" value="12S RRNA N4-METHYLCYTIDINE METHYLTRANSFERASE"/>
    <property type="match status" value="1"/>
</dbReference>
<proteinExistence type="inferred from homology"/>
<organism evidence="6 7">
    <name type="scientific">Chlorella vulgaris</name>
    <name type="common">Green alga</name>
    <dbReference type="NCBI Taxonomy" id="3077"/>
    <lineage>
        <taxon>Eukaryota</taxon>
        <taxon>Viridiplantae</taxon>
        <taxon>Chlorophyta</taxon>
        <taxon>core chlorophytes</taxon>
        <taxon>Trebouxiophyceae</taxon>
        <taxon>Chlorellales</taxon>
        <taxon>Chlorellaceae</taxon>
        <taxon>Chlorella clade</taxon>
        <taxon>Chlorella</taxon>
    </lineage>
</organism>
<evidence type="ECO:0000313" key="6">
    <source>
        <dbReference type="EMBL" id="KAI3426954.1"/>
    </source>
</evidence>
<dbReference type="HAMAP" id="MF_01007">
    <property type="entry name" value="16SrRNA_methyltr_H"/>
    <property type="match status" value="1"/>
</dbReference>
<feature type="region of interest" description="Disordered" evidence="5">
    <location>
        <begin position="332"/>
        <end position="351"/>
    </location>
</feature>
<comment type="similarity">
    <text evidence="1">Belongs to the methyltransferase superfamily. RsmH family.</text>
</comment>
<dbReference type="Pfam" id="PF01795">
    <property type="entry name" value="Methyltransf_5"/>
    <property type="match status" value="1"/>
</dbReference>
<evidence type="ECO:0000256" key="3">
    <source>
        <dbReference type="ARBA" id="ARBA00022679"/>
    </source>
</evidence>
<dbReference type="OrthoDB" id="439808at2759"/>
<dbReference type="EMBL" id="SIDB01000010">
    <property type="protein sequence ID" value="KAI3426954.1"/>
    <property type="molecule type" value="Genomic_DNA"/>
</dbReference>
<gene>
    <name evidence="6" type="ORF">D9Q98_006898</name>
</gene>
<name>A0A9D4TJ61_CHLVU</name>
<dbReference type="InterPro" id="IPR023397">
    <property type="entry name" value="SAM-dep_MeTrfase_MraW_recog"/>
</dbReference>
<accession>A0A9D4TJ61</accession>
<keyword evidence="3" id="KW-0808">Transferase</keyword>
<evidence type="ECO:0000256" key="4">
    <source>
        <dbReference type="ARBA" id="ARBA00022691"/>
    </source>
</evidence>
<dbReference type="GO" id="GO:0070475">
    <property type="term" value="P:rRNA base methylation"/>
    <property type="evidence" value="ECO:0007669"/>
    <property type="project" value="TreeGrafter"/>
</dbReference>
<comment type="caution">
    <text evidence="6">The sequence shown here is derived from an EMBL/GenBank/DDBJ whole genome shotgun (WGS) entry which is preliminary data.</text>
</comment>
<dbReference type="AlphaFoldDB" id="A0A9D4TJ61"/>
<protein>
    <submittedName>
        <fullName evidence="6">Uncharacterized protein</fullName>
    </submittedName>
</protein>
<keyword evidence="2" id="KW-0489">Methyltransferase</keyword>
<dbReference type="SUPFAM" id="SSF81799">
    <property type="entry name" value="Putative methyltransferase TM0872, insert domain"/>
    <property type="match status" value="1"/>
</dbReference>